<dbReference type="Proteomes" id="UP001341840">
    <property type="component" value="Unassembled WGS sequence"/>
</dbReference>
<comment type="caution">
    <text evidence="2">The sequence shown here is derived from an EMBL/GenBank/DDBJ whole genome shotgun (WGS) entry which is preliminary data.</text>
</comment>
<gene>
    <name evidence="2" type="ORF">PIB30_118336</name>
</gene>
<dbReference type="EMBL" id="JASCZI010000048">
    <property type="protein sequence ID" value="MED6107717.1"/>
    <property type="molecule type" value="Genomic_DNA"/>
</dbReference>
<evidence type="ECO:0000313" key="2">
    <source>
        <dbReference type="EMBL" id="MED6107717.1"/>
    </source>
</evidence>
<feature type="region of interest" description="Disordered" evidence="1">
    <location>
        <begin position="140"/>
        <end position="159"/>
    </location>
</feature>
<sequence>MCSFKAVDDERYVFMSSMLGLLAEYGLWPRVMNAAAISNSIRNLHDQLQWRIRSSHDRIGELNSVIENHADNSNPVVESPFPGNLTSHIHNKVMHNFTQRNSFGNEQSAQPVGKVPGYMQPVLNDDANLPLNRFNYQENPVVSREPSPFPYNSPPTDRIGERSRETAFINGKLSQPTPDHEETASSVSEGNLCFYQWQSWQS</sequence>
<name>A0ABU6Q796_9FABA</name>
<dbReference type="PANTHER" id="PTHR31149:SF7">
    <property type="entry name" value="EXPRESSED PROTEIN"/>
    <property type="match status" value="1"/>
</dbReference>
<protein>
    <submittedName>
        <fullName evidence="2">Uncharacterized protein</fullName>
    </submittedName>
</protein>
<dbReference type="PANTHER" id="PTHR31149">
    <property type="entry name" value="EXPRESSED PROTEIN"/>
    <property type="match status" value="1"/>
</dbReference>
<reference evidence="2 3" key="1">
    <citation type="journal article" date="2023" name="Plants (Basel)">
        <title>Bridging the Gap: Combining Genomics and Transcriptomics Approaches to Understand Stylosanthes scabra, an Orphan Legume from the Brazilian Caatinga.</title>
        <authorList>
            <person name="Ferreira-Neto J.R.C."/>
            <person name="da Silva M.D."/>
            <person name="Binneck E."/>
            <person name="de Melo N.F."/>
            <person name="da Silva R.H."/>
            <person name="de Melo A.L.T.M."/>
            <person name="Pandolfi V."/>
            <person name="Bustamante F.O."/>
            <person name="Brasileiro-Vidal A.C."/>
            <person name="Benko-Iseppon A.M."/>
        </authorList>
    </citation>
    <scope>NUCLEOTIDE SEQUENCE [LARGE SCALE GENOMIC DNA]</scope>
    <source>
        <tissue evidence="2">Leaves</tissue>
    </source>
</reference>
<organism evidence="2 3">
    <name type="scientific">Stylosanthes scabra</name>
    <dbReference type="NCBI Taxonomy" id="79078"/>
    <lineage>
        <taxon>Eukaryota</taxon>
        <taxon>Viridiplantae</taxon>
        <taxon>Streptophyta</taxon>
        <taxon>Embryophyta</taxon>
        <taxon>Tracheophyta</taxon>
        <taxon>Spermatophyta</taxon>
        <taxon>Magnoliopsida</taxon>
        <taxon>eudicotyledons</taxon>
        <taxon>Gunneridae</taxon>
        <taxon>Pentapetalae</taxon>
        <taxon>rosids</taxon>
        <taxon>fabids</taxon>
        <taxon>Fabales</taxon>
        <taxon>Fabaceae</taxon>
        <taxon>Papilionoideae</taxon>
        <taxon>50 kb inversion clade</taxon>
        <taxon>dalbergioids sensu lato</taxon>
        <taxon>Dalbergieae</taxon>
        <taxon>Pterocarpus clade</taxon>
        <taxon>Stylosanthes</taxon>
    </lineage>
</organism>
<evidence type="ECO:0000313" key="3">
    <source>
        <dbReference type="Proteomes" id="UP001341840"/>
    </source>
</evidence>
<evidence type="ECO:0000256" key="1">
    <source>
        <dbReference type="SAM" id="MobiDB-lite"/>
    </source>
</evidence>
<accession>A0ABU6Q796</accession>
<keyword evidence="3" id="KW-1185">Reference proteome</keyword>
<proteinExistence type="predicted"/>